<comment type="cofactor">
    <cofactor evidence="1">
        <name>Cu cation</name>
        <dbReference type="ChEBI" id="CHEBI:23378"/>
    </cofactor>
</comment>
<dbReference type="KEGG" id="parq:DSM112329_02091"/>
<dbReference type="PANTHER" id="PTHR47197:SF3">
    <property type="entry name" value="DIHYDRO-HEME D1 DEHYDROGENASE"/>
    <property type="match status" value="1"/>
</dbReference>
<dbReference type="InterPro" id="IPR051200">
    <property type="entry name" value="Host-pathogen_enzymatic-act"/>
</dbReference>
<dbReference type="InterPro" id="IPR015943">
    <property type="entry name" value="WD40/YVTN_repeat-like_dom_sf"/>
</dbReference>
<dbReference type="InterPro" id="IPR011045">
    <property type="entry name" value="N2O_reductase_N"/>
</dbReference>
<evidence type="ECO:0008006" key="3">
    <source>
        <dbReference type="Google" id="ProtNLM"/>
    </source>
</evidence>
<dbReference type="InterPro" id="IPR006311">
    <property type="entry name" value="TAT_signal"/>
</dbReference>
<name>A0AAU7AUB6_9ACTN</name>
<dbReference type="AlphaFoldDB" id="A0AAU7AUB6"/>
<dbReference type="SUPFAM" id="SSF50974">
    <property type="entry name" value="Nitrous oxide reductase, N-terminal domain"/>
    <property type="match status" value="1"/>
</dbReference>
<dbReference type="Gene3D" id="2.130.10.10">
    <property type="entry name" value="YVTN repeat-like/Quinoprotein amine dehydrogenase"/>
    <property type="match status" value="3"/>
</dbReference>
<proteinExistence type="predicted"/>
<protein>
    <recommendedName>
        <fullName evidence="3">YncE family protein</fullName>
    </recommendedName>
</protein>
<evidence type="ECO:0000313" key="2">
    <source>
        <dbReference type="EMBL" id="XAY05246.1"/>
    </source>
</evidence>
<organism evidence="2">
    <name type="scientific">Paraconexibacter sp. AEG42_29</name>
    <dbReference type="NCBI Taxonomy" id="2997339"/>
    <lineage>
        <taxon>Bacteria</taxon>
        <taxon>Bacillati</taxon>
        <taxon>Actinomycetota</taxon>
        <taxon>Thermoleophilia</taxon>
        <taxon>Solirubrobacterales</taxon>
        <taxon>Paraconexibacteraceae</taxon>
        <taxon>Paraconexibacter</taxon>
    </lineage>
</organism>
<evidence type="ECO:0000256" key="1">
    <source>
        <dbReference type="ARBA" id="ARBA00001935"/>
    </source>
</evidence>
<reference evidence="2" key="1">
    <citation type="submission" date="2022-12" db="EMBL/GenBank/DDBJ databases">
        <title>Paraconexibacter alkalitolerans sp. nov. and Baekduia alba sp. nov., isolated from soil and emended description of the genera Paraconexibacter (Chun et al., 2020) and Baekduia (An et al., 2020).</title>
        <authorList>
            <person name="Vieira S."/>
            <person name="Huber K.J."/>
            <person name="Geppert A."/>
            <person name="Wolf J."/>
            <person name="Neumann-Schaal M."/>
            <person name="Muesken M."/>
            <person name="Overmann J."/>
        </authorList>
    </citation>
    <scope>NUCLEOTIDE SEQUENCE</scope>
    <source>
        <strain evidence="2">AEG42_29</strain>
    </source>
</reference>
<gene>
    <name evidence="2" type="ORF">DSM112329_02091</name>
</gene>
<dbReference type="PANTHER" id="PTHR47197">
    <property type="entry name" value="PROTEIN NIRF"/>
    <property type="match status" value="1"/>
</dbReference>
<dbReference type="EMBL" id="CP114014">
    <property type="protein sequence ID" value="XAY05246.1"/>
    <property type="molecule type" value="Genomic_DNA"/>
</dbReference>
<accession>A0AAU7AUB6</accession>
<dbReference type="PROSITE" id="PS51318">
    <property type="entry name" value="TAT"/>
    <property type="match status" value="1"/>
</dbReference>
<sequence>MGDDHAWESGRTAAHTRRGLLGAAAAAAGGAVVLVPRWAPEAGAATPVKPCVPDPVGFPTGAMAATPDGRRVWTTDLFGSTIATHSVKTLQRGRSIDVGGLPAGIAVAPDGTLALVTTAAADRPGLALVDLGTGEVDRLDVGADPGAVAFARTGRTAYVVDRGARGTLTRVRPASGRVATPIAVGAHPRGLALDPAGKFALVALNGDAAVAVVDLTRGRVIRRIATAPFPAQIAISPDGRRALVTHNGFGARAVSLIDLRRRRVVHRTRVGADPGGVAFSRSGAGAVVSGAGSGTVTVLDGRTGRRLRTVKAPGAPRAVAISGARGIVADARTGRLTAVGLGISA</sequence>